<dbReference type="GO" id="GO:0008171">
    <property type="term" value="F:O-methyltransferase activity"/>
    <property type="evidence" value="ECO:0007669"/>
    <property type="project" value="InterPro"/>
</dbReference>
<dbReference type="SUPFAM" id="SSF46785">
    <property type="entry name" value="Winged helix' DNA-binding domain"/>
    <property type="match status" value="1"/>
</dbReference>
<evidence type="ECO:0000256" key="4">
    <source>
        <dbReference type="PIRSR" id="PIRSR005739-1"/>
    </source>
</evidence>
<dbReference type="OrthoDB" id="2410195at2759"/>
<protein>
    <submittedName>
        <fullName evidence="7">Trans-resveratrol di-O-methyltransferase-like</fullName>
    </submittedName>
</protein>
<reference evidence="7 8" key="1">
    <citation type="journal article" date="2020" name="Nat. Commun.">
        <title>Genome of Tripterygium wilfordii and identification of cytochrome P450 involved in triptolide biosynthesis.</title>
        <authorList>
            <person name="Tu L."/>
            <person name="Su P."/>
            <person name="Zhang Z."/>
            <person name="Gao L."/>
            <person name="Wang J."/>
            <person name="Hu T."/>
            <person name="Zhou J."/>
            <person name="Zhang Y."/>
            <person name="Zhao Y."/>
            <person name="Liu Y."/>
            <person name="Song Y."/>
            <person name="Tong Y."/>
            <person name="Lu Y."/>
            <person name="Yang J."/>
            <person name="Xu C."/>
            <person name="Jia M."/>
            <person name="Peters R.J."/>
            <person name="Huang L."/>
            <person name="Gao W."/>
        </authorList>
    </citation>
    <scope>NUCLEOTIDE SEQUENCE [LARGE SCALE GENOMIC DNA]</scope>
    <source>
        <strain evidence="8">cv. XIE 37</strain>
        <tissue evidence="7">Leaf</tissue>
    </source>
</reference>
<dbReference type="Gene3D" id="1.10.10.10">
    <property type="entry name" value="Winged helix-like DNA-binding domain superfamily/Winged helix DNA-binding domain"/>
    <property type="match status" value="1"/>
</dbReference>
<dbReference type="InterPro" id="IPR016461">
    <property type="entry name" value="COMT-like"/>
</dbReference>
<dbReference type="PANTHER" id="PTHR11746">
    <property type="entry name" value="O-METHYLTRANSFERASE"/>
    <property type="match status" value="1"/>
</dbReference>
<feature type="domain" description="O-methyltransferase dimerisation" evidence="6">
    <location>
        <begin position="34"/>
        <end position="124"/>
    </location>
</feature>
<evidence type="ECO:0000259" key="5">
    <source>
        <dbReference type="Pfam" id="PF00891"/>
    </source>
</evidence>
<evidence type="ECO:0000313" key="7">
    <source>
        <dbReference type="EMBL" id="KAF5729127.1"/>
    </source>
</evidence>
<evidence type="ECO:0000259" key="6">
    <source>
        <dbReference type="Pfam" id="PF08100"/>
    </source>
</evidence>
<dbReference type="InterPro" id="IPR036390">
    <property type="entry name" value="WH_DNA-bd_sf"/>
</dbReference>
<dbReference type="EMBL" id="JAAARO010000021">
    <property type="protein sequence ID" value="KAF5729127.1"/>
    <property type="molecule type" value="Genomic_DNA"/>
</dbReference>
<evidence type="ECO:0000256" key="3">
    <source>
        <dbReference type="ARBA" id="ARBA00022691"/>
    </source>
</evidence>
<dbReference type="AlphaFoldDB" id="A0A7J7C5N0"/>
<keyword evidence="1 7" id="KW-0489">Methyltransferase</keyword>
<dbReference type="Gene3D" id="3.40.50.150">
    <property type="entry name" value="Vaccinia Virus protein VP39"/>
    <property type="match status" value="1"/>
</dbReference>
<evidence type="ECO:0000256" key="1">
    <source>
        <dbReference type="ARBA" id="ARBA00022603"/>
    </source>
</evidence>
<dbReference type="InterPro" id="IPR012967">
    <property type="entry name" value="COMT_dimerisation"/>
</dbReference>
<dbReference type="InterPro" id="IPR001077">
    <property type="entry name" value="COMT_C"/>
</dbReference>
<dbReference type="PIRSF" id="PIRSF005739">
    <property type="entry name" value="O-mtase"/>
    <property type="match status" value="1"/>
</dbReference>
<feature type="active site" description="Proton acceptor" evidence="4">
    <location>
        <position position="275"/>
    </location>
</feature>
<dbReference type="InterPro" id="IPR036388">
    <property type="entry name" value="WH-like_DNA-bd_sf"/>
</dbReference>
<organism evidence="7 8">
    <name type="scientific">Tripterygium wilfordii</name>
    <name type="common">Thunder God vine</name>
    <dbReference type="NCBI Taxonomy" id="458696"/>
    <lineage>
        <taxon>Eukaryota</taxon>
        <taxon>Viridiplantae</taxon>
        <taxon>Streptophyta</taxon>
        <taxon>Embryophyta</taxon>
        <taxon>Tracheophyta</taxon>
        <taxon>Spermatophyta</taxon>
        <taxon>Magnoliopsida</taxon>
        <taxon>eudicotyledons</taxon>
        <taxon>Gunneridae</taxon>
        <taxon>Pentapetalae</taxon>
        <taxon>rosids</taxon>
        <taxon>fabids</taxon>
        <taxon>Celastrales</taxon>
        <taxon>Celastraceae</taxon>
        <taxon>Tripterygium</taxon>
    </lineage>
</organism>
<dbReference type="Proteomes" id="UP000593562">
    <property type="component" value="Unassembled WGS sequence"/>
</dbReference>
<evidence type="ECO:0000313" key="8">
    <source>
        <dbReference type="Proteomes" id="UP000593562"/>
    </source>
</evidence>
<evidence type="ECO:0000256" key="2">
    <source>
        <dbReference type="ARBA" id="ARBA00022679"/>
    </source>
</evidence>
<dbReference type="FunFam" id="3.40.50.150:FF:000057">
    <property type="entry name" value="O-methyltransferase ZRP4"/>
    <property type="match status" value="1"/>
</dbReference>
<name>A0A7J7C5N0_TRIWF</name>
<comment type="caution">
    <text evidence="7">The sequence shown here is derived from an EMBL/GenBank/DDBJ whole genome shotgun (WGS) entry which is preliminary data.</text>
</comment>
<keyword evidence="2 7" id="KW-0808">Transferase</keyword>
<proteinExistence type="predicted"/>
<dbReference type="InParanoid" id="A0A7J7C5N0"/>
<dbReference type="GO" id="GO:0009717">
    <property type="term" value="P:isoflavonoid biosynthetic process"/>
    <property type="evidence" value="ECO:0007669"/>
    <property type="project" value="UniProtKB-ARBA"/>
</dbReference>
<accession>A0A7J7C5N0</accession>
<dbReference type="GO" id="GO:0032259">
    <property type="term" value="P:methylation"/>
    <property type="evidence" value="ECO:0007669"/>
    <property type="project" value="UniProtKB-KW"/>
</dbReference>
<keyword evidence="8" id="KW-1185">Reference proteome</keyword>
<gene>
    <name evidence="7" type="ORF">HS088_TW21G01285</name>
</gene>
<dbReference type="Pfam" id="PF08100">
    <property type="entry name" value="Dimerisation"/>
    <property type="match status" value="1"/>
</dbReference>
<keyword evidence="3" id="KW-0949">S-adenosyl-L-methionine</keyword>
<dbReference type="InterPro" id="IPR029063">
    <property type="entry name" value="SAM-dependent_MTases_sf"/>
</dbReference>
<dbReference type="GO" id="GO:0008757">
    <property type="term" value="F:S-adenosylmethionine-dependent methyltransferase activity"/>
    <property type="evidence" value="ECO:0007669"/>
    <property type="project" value="UniProtKB-ARBA"/>
</dbReference>
<dbReference type="PROSITE" id="PS51683">
    <property type="entry name" value="SAM_OMT_II"/>
    <property type="match status" value="1"/>
</dbReference>
<dbReference type="FunCoup" id="A0A7J7C5N0">
    <property type="interactions" value="675"/>
</dbReference>
<dbReference type="Pfam" id="PF00891">
    <property type="entry name" value="Methyltransf_2"/>
    <property type="match status" value="1"/>
</dbReference>
<dbReference type="CDD" id="cd02440">
    <property type="entry name" value="AdoMet_MTases"/>
    <property type="match status" value="1"/>
</dbReference>
<dbReference type="FunFam" id="1.10.10.10:FF:000213">
    <property type="entry name" value="Coniferyl alcohol 9-O-methyltransferase"/>
    <property type="match status" value="1"/>
</dbReference>
<dbReference type="SUPFAM" id="SSF53335">
    <property type="entry name" value="S-adenosyl-L-methionine-dependent methyltransferases"/>
    <property type="match status" value="1"/>
</dbReference>
<feature type="domain" description="O-methyltransferase C-terminal" evidence="5">
    <location>
        <begin position="145"/>
        <end position="353"/>
    </location>
</feature>
<dbReference type="GO" id="GO:0046983">
    <property type="term" value="F:protein dimerization activity"/>
    <property type="evidence" value="ECO:0007669"/>
    <property type="project" value="InterPro"/>
</dbReference>
<sequence length="371" mass="41667">MCKEETGEDIAEQMALDEGHGACELFQAQTHIYKHCYHYVDSMALKCAVQLGIPDMIHKHDKPITLTELISELHVHPTKASFLQRLMRMLVHSGFFATRKISENQEEEEEGYVLTPTSKLLLKDNVTSLSPFVQAMLDPILIVPWLSLGDWFLGTESVPFETAHGMSFWDYVMHNHEFSKFLSEAMASDSRTITLVVGDHKEIFEGLDSLVDVGGGTGTLARAIAEAFPHITCTVLDLPSVIANQPENKSLKFVGGDMFQSIPPADAIIIKSTLHNWSDEDCIKILKQCRVAISTKGKGGKVMIIDVVINEKKDDKELTKTKLYVDMAMMLICTGRERNEKDFEKLIMEAGFSHYKITPLFGLRSLIEIYP</sequence>